<dbReference type="GO" id="GO:0043111">
    <property type="term" value="P:replication fork arrest"/>
    <property type="evidence" value="ECO:0007669"/>
    <property type="project" value="TreeGrafter"/>
</dbReference>
<evidence type="ECO:0000256" key="2">
    <source>
        <dbReference type="ARBA" id="ARBA00006075"/>
    </source>
</evidence>
<feature type="compositionally biased region" description="Basic and acidic residues" evidence="7">
    <location>
        <begin position="255"/>
        <end position="284"/>
    </location>
</feature>
<comment type="function">
    <text evidence="6">Plays an important role in the control of DNA replication and the maintenance of replication fork stability.</text>
</comment>
<dbReference type="OrthoDB" id="437078at2759"/>
<evidence type="ECO:0000259" key="8">
    <source>
        <dbReference type="Pfam" id="PF07962"/>
    </source>
</evidence>
<keyword evidence="3 6" id="KW-0227">DNA damage</keyword>
<dbReference type="PANTHER" id="PTHR13220">
    <property type="entry name" value="TIMELESS INTERACTING-RELATED"/>
    <property type="match status" value="1"/>
</dbReference>
<dbReference type="EMBL" id="LNZH02000199">
    <property type="protein sequence ID" value="OCB86766.1"/>
    <property type="molecule type" value="Genomic_DNA"/>
</dbReference>
<evidence type="ECO:0000256" key="4">
    <source>
        <dbReference type="ARBA" id="ARBA00023242"/>
    </source>
</evidence>
<evidence type="ECO:0000313" key="10">
    <source>
        <dbReference type="Proteomes" id="UP000757232"/>
    </source>
</evidence>
<evidence type="ECO:0000256" key="3">
    <source>
        <dbReference type="ARBA" id="ARBA00022763"/>
    </source>
</evidence>
<feature type="region of interest" description="Disordered" evidence="7">
    <location>
        <begin position="1"/>
        <end position="140"/>
    </location>
</feature>
<sequence length="377" mass="42716">MSVSLDDIWNEPLDSPQPPPGRTSPELHRVDDEDEEENVYRPAKRRRSSLFLEGSDDENEEAPRESSARKDQSRPDIDALFEDLEEPSERRSSRTSKPFNLASLRKDAQARAEKEAPKSSHPEYAVQSSSPPHNGIDGQRSAFATDEASANKRRQLPKLDEERLLGKEGFSALIQACREFKPKGKGHELADLNRLFSLYQFWAHKLYPKTQFSDTVNRIEKLCHSKRMHSALLGWRDEFHGTINGKKFSEDEDIDMHSDNDVASGDEERRRRDEEDVFGPRRENTAASLHASSSRASSVTPEPPISRPPSSVPGFRGDLAMADDDDPFDIDALLQQEEEMRRETNAPASISVQTKGGDAGRDFTFDEDEEALWEMMM</sequence>
<organism evidence="9 10">
    <name type="scientific">Sanghuangporus baumii</name>
    <name type="common">Phellinus baumii</name>
    <dbReference type="NCBI Taxonomy" id="108892"/>
    <lineage>
        <taxon>Eukaryota</taxon>
        <taxon>Fungi</taxon>
        <taxon>Dikarya</taxon>
        <taxon>Basidiomycota</taxon>
        <taxon>Agaricomycotina</taxon>
        <taxon>Agaricomycetes</taxon>
        <taxon>Hymenochaetales</taxon>
        <taxon>Hymenochaetaceae</taxon>
        <taxon>Sanghuangporus</taxon>
    </lineage>
</organism>
<comment type="similarity">
    <text evidence="2 6">Belongs to the CSM3 family.</text>
</comment>
<evidence type="ECO:0000256" key="5">
    <source>
        <dbReference type="ARBA" id="ARBA00023306"/>
    </source>
</evidence>
<feature type="domain" description="Chromosome segregation in meiosis protein 3" evidence="8">
    <location>
        <begin position="158"/>
        <end position="238"/>
    </location>
</feature>
<name>A0A9Q5HVM8_SANBA</name>
<feature type="region of interest" description="Disordered" evidence="7">
    <location>
        <begin position="250"/>
        <end position="326"/>
    </location>
</feature>
<feature type="compositionally biased region" description="Pro residues" evidence="7">
    <location>
        <begin position="301"/>
        <end position="311"/>
    </location>
</feature>
<keyword evidence="10" id="KW-1185">Reference proteome</keyword>
<comment type="subcellular location">
    <subcellularLocation>
        <location evidence="1 6">Nucleus</location>
    </subcellularLocation>
</comment>
<accession>A0A9Q5HVM8</accession>
<feature type="region of interest" description="Disordered" evidence="7">
    <location>
        <begin position="339"/>
        <end position="363"/>
    </location>
</feature>
<dbReference type="PANTHER" id="PTHR13220:SF11">
    <property type="entry name" value="TIMELESS-INTERACTING PROTEIN"/>
    <property type="match status" value="1"/>
</dbReference>
<reference evidence="9" key="1">
    <citation type="submission" date="2016-06" db="EMBL/GenBank/DDBJ databases">
        <title>Draft Genome sequence of the fungus Inonotus baumii.</title>
        <authorList>
            <person name="Zhu H."/>
            <person name="Lin W."/>
        </authorList>
    </citation>
    <scope>NUCLEOTIDE SEQUENCE</scope>
    <source>
        <strain evidence="9">821</strain>
    </source>
</reference>
<dbReference type="GO" id="GO:0000076">
    <property type="term" value="P:DNA replication checkpoint signaling"/>
    <property type="evidence" value="ECO:0007669"/>
    <property type="project" value="UniProtKB-UniRule"/>
</dbReference>
<dbReference type="InterPro" id="IPR012923">
    <property type="entry name" value="Csm3"/>
</dbReference>
<evidence type="ECO:0000313" key="9">
    <source>
        <dbReference type="EMBL" id="OCB86766.1"/>
    </source>
</evidence>
<feature type="compositionally biased region" description="Basic and acidic residues" evidence="7">
    <location>
        <begin position="104"/>
        <end position="121"/>
    </location>
</feature>
<dbReference type="AlphaFoldDB" id="A0A9Q5HVM8"/>
<evidence type="ECO:0000256" key="7">
    <source>
        <dbReference type="SAM" id="MobiDB-lite"/>
    </source>
</evidence>
<feature type="compositionally biased region" description="Basic and acidic residues" evidence="7">
    <location>
        <begin position="61"/>
        <end position="77"/>
    </location>
</feature>
<gene>
    <name evidence="9" type="ORF">A7U60_g6228</name>
</gene>
<dbReference type="InterPro" id="IPR040038">
    <property type="entry name" value="TIPIN/Csm3/Swi3"/>
</dbReference>
<dbReference type="Proteomes" id="UP000757232">
    <property type="component" value="Unassembled WGS sequence"/>
</dbReference>
<protein>
    <recommendedName>
        <fullName evidence="6">Chromosome segregation in meiosis protein</fullName>
    </recommendedName>
</protein>
<dbReference type="GO" id="GO:0003677">
    <property type="term" value="F:DNA binding"/>
    <property type="evidence" value="ECO:0007669"/>
    <property type="project" value="TreeGrafter"/>
</dbReference>
<evidence type="ECO:0000256" key="6">
    <source>
        <dbReference type="RuleBase" id="RU366049"/>
    </source>
</evidence>
<comment type="caution">
    <text evidence="9">The sequence shown here is derived from an EMBL/GenBank/DDBJ whole genome shotgun (WGS) entry which is preliminary data.</text>
</comment>
<dbReference type="Pfam" id="PF07962">
    <property type="entry name" value="Swi3"/>
    <property type="match status" value="1"/>
</dbReference>
<proteinExistence type="inferred from homology"/>
<evidence type="ECO:0000256" key="1">
    <source>
        <dbReference type="ARBA" id="ARBA00004123"/>
    </source>
</evidence>
<dbReference type="GO" id="GO:0031298">
    <property type="term" value="C:replication fork protection complex"/>
    <property type="evidence" value="ECO:0007669"/>
    <property type="project" value="TreeGrafter"/>
</dbReference>
<dbReference type="GO" id="GO:0006974">
    <property type="term" value="P:DNA damage response"/>
    <property type="evidence" value="ECO:0007669"/>
    <property type="project" value="UniProtKB-KW"/>
</dbReference>
<keyword evidence="4 6" id="KW-0539">Nucleus</keyword>
<dbReference type="GO" id="GO:0031297">
    <property type="term" value="P:replication fork processing"/>
    <property type="evidence" value="ECO:0007669"/>
    <property type="project" value="UniProtKB-UniRule"/>
</dbReference>
<feature type="compositionally biased region" description="Low complexity" evidence="7">
    <location>
        <begin position="286"/>
        <end position="298"/>
    </location>
</feature>
<keyword evidence="5 6" id="KW-0131">Cell cycle</keyword>